<accession>A0A557SP44</accession>
<protein>
    <submittedName>
        <fullName evidence="2">Dihydrofolate reductase</fullName>
    </submittedName>
</protein>
<reference evidence="2 3" key="1">
    <citation type="submission" date="2019-07" db="EMBL/GenBank/DDBJ databases">
        <title>The pathways for chlorine oxyanion respiration interact through the shared metabolite chlorate.</title>
        <authorList>
            <person name="Barnum T.P."/>
            <person name="Cheng Y."/>
            <person name="Hill K.A."/>
            <person name="Lucas L.N."/>
            <person name="Carlson H.K."/>
            <person name="Coates J.D."/>
        </authorList>
    </citation>
    <scope>NUCLEOTIDE SEQUENCE [LARGE SCALE GENOMIC DNA]</scope>
    <source>
        <strain evidence="2 3">SFB-1</strain>
    </source>
</reference>
<dbReference type="GO" id="GO:0008703">
    <property type="term" value="F:5-amino-6-(5-phosphoribosylamino)uracil reductase activity"/>
    <property type="evidence" value="ECO:0007669"/>
    <property type="project" value="InterPro"/>
</dbReference>
<dbReference type="GO" id="GO:0009231">
    <property type="term" value="P:riboflavin biosynthetic process"/>
    <property type="evidence" value="ECO:0007669"/>
    <property type="project" value="InterPro"/>
</dbReference>
<dbReference type="PANTHER" id="PTHR38011:SF2">
    <property type="entry name" value="BIFUNCTIONAL DEAMINASE-REDUCTASE DOMAIN PROTEIN"/>
    <property type="match status" value="1"/>
</dbReference>
<dbReference type="Pfam" id="PF01872">
    <property type="entry name" value="RibD_C"/>
    <property type="match status" value="1"/>
</dbReference>
<gene>
    <name evidence="2" type="ORF">FHP89_03135</name>
</gene>
<organism evidence="2 3">
    <name type="scientific">Denitromonas halophila</name>
    <dbReference type="NCBI Taxonomy" id="1629404"/>
    <lineage>
        <taxon>Bacteria</taxon>
        <taxon>Pseudomonadati</taxon>
        <taxon>Pseudomonadota</taxon>
        <taxon>Betaproteobacteria</taxon>
        <taxon>Rhodocyclales</taxon>
        <taxon>Zoogloeaceae</taxon>
        <taxon>Denitromonas</taxon>
    </lineage>
</organism>
<feature type="domain" description="Bacterial bifunctional deaminase-reductase C-terminal" evidence="1">
    <location>
        <begin position="4"/>
        <end position="186"/>
    </location>
</feature>
<comment type="caution">
    <text evidence="2">The sequence shown here is derived from an EMBL/GenBank/DDBJ whole genome shotgun (WGS) entry which is preliminary data.</text>
</comment>
<dbReference type="SUPFAM" id="SSF53597">
    <property type="entry name" value="Dihydrofolate reductase-like"/>
    <property type="match status" value="1"/>
</dbReference>
<sequence>MAELTLTTFLSLDGVMQAPGGPAEDTRGNFTHGGWLVPHADADMGATMVDIFARADAFLLGRKTYDIFAAHWPRVTDRDDPVASKLNTLPKFVASRAHRQFDWHNSTAVADVVQTVADLKQRLAGEVQVHGSGDLAQTLIAHDLIDEYRLLVFPVLLGAGKRLFGAGTAPATLRLVRSHTTGKGTVISVYRRAGTLETGSFALD</sequence>
<dbReference type="EMBL" id="VMNI01000003">
    <property type="protein sequence ID" value="TVO79193.1"/>
    <property type="molecule type" value="Genomic_DNA"/>
</dbReference>
<evidence type="ECO:0000313" key="3">
    <source>
        <dbReference type="Proteomes" id="UP000318349"/>
    </source>
</evidence>
<dbReference type="AlphaFoldDB" id="A0A557SP44"/>
<dbReference type="InterPro" id="IPR024072">
    <property type="entry name" value="DHFR-like_dom_sf"/>
</dbReference>
<name>A0A557SP44_9RHOO</name>
<evidence type="ECO:0000313" key="2">
    <source>
        <dbReference type="EMBL" id="TVO79193.1"/>
    </source>
</evidence>
<dbReference type="InterPro" id="IPR050765">
    <property type="entry name" value="Riboflavin_Biosynth_HTPR"/>
</dbReference>
<dbReference type="Proteomes" id="UP000318349">
    <property type="component" value="Unassembled WGS sequence"/>
</dbReference>
<dbReference type="PANTHER" id="PTHR38011">
    <property type="entry name" value="DIHYDROFOLATE REDUCTASE FAMILY PROTEIN (AFU_ORTHOLOGUE AFUA_8G06820)"/>
    <property type="match status" value="1"/>
</dbReference>
<proteinExistence type="predicted"/>
<evidence type="ECO:0000259" key="1">
    <source>
        <dbReference type="Pfam" id="PF01872"/>
    </source>
</evidence>
<dbReference type="InterPro" id="IPR002734">
    <property type="entry name" value="RibDG_C"/>
</dbReference>
<dbReference type="Gene3D" id="3.40.430.10">
    <property type="entry name" value="Dihydrofolate Reductase, subunit A"/>
    <property type="match status" value="1"/>
</dbReference>